<dbReference type="PANTHER" id="PTHR22443">
    <property type="entry name" value="NON-SPECIFIC LETHAL 1, ISOFORM M"/>
    <property type="match status" value="1"/>
</dbReference>
<proteinExistence type="predicted"/>
<feature type="compositionally biased region" description="Low complexity" evidence="1">
    <location>
        <begin position="138"/>
        <end position="158"/>
    </location>
</feature>
<feature type="region of interest" description="Disordered" evidence="1">
    <location>
        <begin position="138"/>
        <end position="171"/>
    </location>
</feature>
<accession>A0A9W9ZXT8</accession>
<comment type="caution">
    <text evidence="2">The sequence shown here is derived from an EMBL/GenBank/DDBJ whole genome shotgun (WGS) entry which is preliminary data.</text>
</comment>
<protein>
    <submittedName>
        <fullName evidence="2">Histone H4-K16 acetylation</fullName>
    </submittedName>
</protein>
<sequence>MAEKVASLDGSFHPVLSFCTDIPLQLHFGALLKRGGFEKRTKPQALRNASQIVEKKKPPAVTKTGKRRGQLAKGAVASLLSSAKLRNQKYERKRGYSVPSTPKNASRAAENRVSQSDGPRKKRAAAISAAAQLQKRARSLSLPTVVSSPSTPTSSPTPGFTQSMPPSSLGALLKKKKGSNAFDINNIVIPYSMASSTRVEKAAVQGDSNT</sequence>
<evidence type="ECO:0000313" key="3">
    <source>
        <dbReference type="Proteomes" id="UP001163046"/>
    </source>
</evidence>
<dbReference type="AlphaFoldDB" id="A0A9W9ZXT8"/>
<dbReference type="GO" id="GO:0044545">
    <property type="term" value="C:NSL complex"/>
    <property type="evidence" value="ECO:0007669"/>
    <property type="project" value="TreeGrafter"/>
</dbReference>
<dbReference type="InterPro" id="IPR026180">
    <property type="entry name" value="NSL1"/>
</dbReference>
<dbReference type="GO" id="GO:0035035">
    <property type="term" value="F:histone acetyltransferase binding"/>
    <property type="evidence" value="ECO:0007669"/>
    <property type="project" value="TreeGrafter"/>
</dbReference>
<feature type="region of interest" description="Disordered" evidence="1">
    <location>
        <begin position="90"/>
        <end position="123"/>
    </location>
</feature>
<dbReference type="PANTHER" id="PTHR22443:SF18">
    <property type="entry name" value="NON-SPECIFIC LETHAL 1, ISOFORM M"/>
    <property type="match status" value="1"/>
</dbReference>
<reference evidence="2" key="1">
    <citation type="submission" date="2023-01" db="EMBL/GenBank/DDBJ databases">
        <title>Genome assembly of the deep-sea coral Lophelia pertusa.</title>
        <authorList>
            <person name="Herrera S."/>
            <person name="Cordes E."/>
        </authorList>
    </citation>
    <scope>NUCLEOTIDE SEQUENCE</scope>
    <source>
        <strain evidence="2">USNM1676648</strain>
        <tissue evidence="2">Polyp</tissue>
    </source>
</reference>
<keyword evidence="3" id="KW-1185">Reference proteome</keyword>
<evidence type="ECO:0000256" key="1">
    <source>
        <dbReference type="SAM" id="MobiDB-lite"/>
    </source>
</evidence>
<dbReference type="Proteomes" id="UP001163046">
    <property type="component" value="Unassembled WGS sequence"/>
</dbReference>
<gene>
    <name evidence="2" type="primary">KANSL1_2</name>
    <name evidence="2" type="ORF">OS493_028826</name>
</gene>
<organism evidence="2 3">
    <name type="scientific">Desmophyllum pertusum</name>
    <dbReference type="NCBI Taxonomy" id="174260"/>
    <lineage>
        <taxon>Eukaryota</taxon>
        <taxon>Metazoa</taxon>
        <taxon>Cnidaria</taxon>
        <taxon>Anthozoa</taxon>
        <taxon>Hexacorallia</taxon>
        <taxon>Scleractinia</taxon>
        <taxon>Caryophylliina</taxon>
        <taxon>Caryophylliidae</taxon>
        <taxon>Desmophyllum</taxon>
    </lineage>
</organism>
<dbReference type="OrthoDB" id="6022640at2759"/>
<name>A0A9W9ZXT8_9CNID</name>
<evidence type="ECO:0000313" key="2">
    <source>
        <dbReference type="EMBL" id="KAJ7389857.1"/>
    </source>
</evidence>
<dbReference type="EMBL" id="MU825424">
    <property type="protein sequence ID" value="KAJ7389857.1"/>
    <property type="molecule type" value="Genomic_DNA"/>
</dbReference>